<gene>
    <name evidence="4" type="ORF">IV50_GL000916</name>
</gene>
<evidence type="ECO:0000256" key="1">
    <source>
        <dbReference type="ARBA" id="ARBA00022679"/>
    </source>
</evidence>
<dbReference type="PATRIC" id="fig|1629.5.peg.924"/>
<evidence type="ECO:0000256" key="2">
    <source>
        <dbReference type="ARBA" id="ARBA00023315"/>
    </source>
</evidence>
<reference evidence="4 5" key="1">
    <citation type="journal article" date="2015" name="Genome Announc.">
        <title>Expanding the biotechnology potential of lactobacilli through comparative genomics of 213 strains and associated genera.</title>
        <authorList>
            <person name="Sun Z."/>
            <person name="Harris H.M."/>
            <person name="McCann A."/>
            <person name="Guo C."/>
            <person name="Argimon S."/>
            <person name="Zhang W."/>
            <person name="Yang X."/>
            <person name="Jeffery I.B."/>
            <person name="Cooney J.C."/>
            <person name="Kagawa T.F."/>
            <person name="Liu W."/>
            <person name="Song Y."/>
            <person name="Salvetti E."/>
            <person name="Wrobel A."/>
            <person name="Rasinkangas P."/>
            <person name="Parkhill J."/>
            <person name="Rea M.C."/>
            <person name="O'Sullivan O."/>
            <person name="Ritari J."/>
            <person name="Douillard F.P."/>
            <person name="Paul Ross R."/>
            <person name="Yang R."/>
            <person name="Briner A.E."/>
            <person name="Felis G.E."/>
            <person name="de Vos W.M."/>
            <person name="Barrangou R."/>
            <person name="Klaenhammer T.R."/>
            <person name="Caufield P.W."/>
            <person name="Cui Y."/>
            <person name="Zhang H."/>
            <person name="O'Toole P.W."/>
        </authorList>
    </citation>
    <scope>NUCLEOTIDE SEQUENCE [LARGE SCALE GENOMIC DNA]</scope>
    <source>
        <strain evidence="4 5">DSM 20410</strain>
    </source>
</reference>
<name>A0A0R2H0S1_WEIVI</name>
<evidence type="ECO:0000313" key="4">
    <source>
        <dbReference type="EMBL" id="KRN46633.1"/>
    </source>
</evidence>
<dbReference type="InterPro" id="IPR050680">
    <property type="entry name" value="YpeA/RimI_acetyltransf"/>
</dbReference>
<keyword evidence="1 4" id="KW-0808">Transferase</keyword>
<organism evidence="4 5">
    <name type="scientific">Weissella viridescens</name>
    <name type="common">Lactobacillus viridescens</name>
    <dbReference type="NCBI Taxonomy" id="1629"/>
    <lineage>
        <taxon>Bacteria</taxon>
        <taxon>Bacillati</taxon>
        <taxon>Bacillota</taxon>
        <taxon>Bacilli</taxon>
        <taxon>Lactobacillales</taxon>
        <taxon>Lactobacillaceae</taxon>
        <taxon>Weissella</taxon>
    </lineage>
</organism>
<dbReference type="PANTHER" id="PTHR43420">
    <property type="entry name" value="ACETYLTRANSFERASE"/>
    <property type="match status" value="1"/>
</dbReference>
<dbReference type="CDD" id="cd04301">
    <property type="entry name" value="NAT_SF"/>
    <property type="match status" value="2"/>
</dbReference>
<dbReference type="SUPFAM" id="SSF55729">
    <property type="entry name" value="Acyl-CoA N-acyltransferases (Nat)"/>
    <property type="match status" value="1"/>
</dbReference>
<dbReference type="AlphaFoldDB" id="A0A0R2H0S1"/>
<evidence type="ECO:0000259" key="3">
    <source>
        <dbReference type="PROSITE" id="PS51186"/>
    </source>
</evidence>
<feature type="domain" description="N-acetyltransferase" evidence="3">
    <location>
        <begin position="4"/>
        <end position="148"/>
    </location>
</feature>
<dbReference type="EMBL" id="JQBM01000002">
    <property type="protein sequence ID" value="KRN46633.1"/>
    <property type="molecule type" value="Genomic_DNA"/>
</dbReference>
<evidence type="ECO:0000313" key="5">
    <source>
        <dbReference type="Proteomes" id="UP000051992"/>
    </source>
</evidence>
<dbReference type="OrthoDB" id="7163760at2"/>
<sequence length="288" mass="32681">MWITTKTKLTAHEKKQVQTLIHQVHQVDRTFKAPYLSNQYNYFPGMPTFILVYDSAAQLAGFTMIYADEAPQDGIVDLIVTVLPAQRHQGIGRMMLNRAQSILDAFGYKQINYITERVFLDANPNLLQKLNMRVADSEYQMAMGQLVEPSTKRAATVRLMEAGDIVPLVPIFSSAFDDISDEAAERYLTESLQDASIASYVLKVETTPIGYCAIDLSDYAYIFSVFIDDRYRSQGYGQYLLTYAINHLQTQGWKRIVLGVEGTNVAAKRLYNRIGFQEETEIVSLQQK</sequence>
<dbReference type="Proteomes" id="UP000051992">
    <property type="component" value="Unassembled WGS sequence"/>
</dbReference>
<feature type="domain" description="N-acetyltransferase" evidence="3">
    <location>
        <begin position="155"/>
        <end position="288"/>
    </location>
</feature>
<accession>A0A0R2H0S1</accession>
<dbReference type="GO" id="GO:0016747">
    <property type="term" value="F:acyltransferase activity, transferring groups other than amino-acyl groups"/>
    <property type="evidence" value="ECO:0007669"/>
    <property type="project" value="InterPro"/>
</dbReference>
<dbReference type="InterPro" id="IPR016181">
    <property type="entry name" value="Acyl_CoA_acyltransferase"/>
</dbReference>
<keyword evidence="5" id="KW-1185">Reference proteome</keyword>
<keyword evidence="2" id="KW-0012">Acyltransferase</keyword>
<dbReference type="Pfam" id="PF00583">
    <property type="entry name" value="Acetyltransf_1"/>
    <property type="match status" value="2"/>
</dbReference>
<proteinExistence type="predicted"/>
<comment type="caution">
    <text evidence="4">The sequence shown here is derived from an EMBL/GenBank/DDBJ whole genome shotgun (WGS) entry which is preliminary data.</text>
</comment>
<dbReference type="InterPro" id="IPR000182">
    <property type="entry name" value="GNAT_dom"/>
</dbReference>
<dbReference type="PROSITE" id="PS51186">
    <property type="entry name" value="GNAT"/>
    <property type="match status" value="2"/>
</dbReference>
<protein>
    <submittedName>
        <fullName evidence="4">GNAT family acetyltransferase</fullName>
    </submittedName>
</protein>
<dbReference type="PANTHER" id="PTHR43420:SF44">
    <property type="entry name" value="ACETYLTRANSFERASE YPEA"/>
    <property type="match status" value="1"/>
</dbReference>
<dbReference type="RefSeq" id="WP_057745684.1">
    <property type="nucleotide sequence ID" value="NZ_JQBM01000002.1"/>
</dbReference>
<dbReference type="Gene3D" id="3.40.630.30">
    <property type="match status" value="2"/>
</dbReference>